<organism evidence="9 10">
    <name type="scientific">Mycolicibacterium aubagnense</name>
    <dbReference type="NCBI Taxonomy" id="319707"/>
    <lineage>
        <taxon>Bacteria</taxon>
        <taxon>Bacillati</taxon>
        <taxon>Actinomycetota</taxon>
        <taxon>Actinomycetes</taxon>
        <taxon>Mycobacteriales</taxon>
        <taxon>Mycobacteriaceae</taxon>
        <taxon>Mycolicibacterium</taxon>
    </lineage>
</organism>
<sequence>MRQRGERRTILDTTGAPTITTEIPGSFEWGVFHERHPKLISQVLDTTPYTSAEQVTLQQLLVESTTGVLEPLPEKAHDREDWLAWGEHLYGRPWGELPFLWSESYFYRRLLEAVGYFGAGAWRGVDPFAPVKNAELTGPAVDEELSALADLTERPGDQQHDALLVAALWGNRADLSFQLQKNAAAAEARSEGLLVDDSALLWSALSSQDNPIVCVVADNAGRELLADLALADSLLTQRLAAEIVLYVKPHPYYVSDATMADVLTVIQRLRTEPRPQIGRIGDRLWHAVRSGRLKVRTHRFFCAPLAFHDMPDELAAEFATATMTLMKGDLNYRRLVGDRYWPATTSFNETVGYFPSPVAALRTLKSEVVVGLTSEQFAELDATGQRWRTNGRYALIQVRGE</sequence>
<evidence type="ECO:0000256" key="2">
    <source>
        <dbReference type="ARBA" id="ARBA00001936"/>
    </source>
</evidence>
<comment type="catalytic activity">
    <reaction evidence="1">
        <text>beta-D-fructose 1-phosphate + H2O = D-fructose + phosphate</text>
        <dbReference type="Rhea" id="RHEA:35603"/>
        <dbReference type="ChEBI" id="CHEBI:15377"/>
        <dbReference type="ChEBI" id="CHEBI:37721"/>
        <dbReference type="ChEBI" id="CHEBI:43474"/>
        <dbReference type="ChEBI" id="CHEBI:138881"/>
    </reaction>
</comment>
<evidence type="ECO:0000259" key="8">
    <source>
        <dbReference type="Pfam" id="PF01937"/>
    </source>
</evidence>
<keyword evidence="10" id="KW-1185">Reference proteome</keyword>
<dbReference type="InterPro" id="IPR036075">
    <property type="entry name" value="ARMT-1-like_metal-bd_sf"/>
</dbReference>
<gene>
    <name evidence="9" type="ORF">MAUB_09020</name>
</gene>
<keyword evidence="6" id="KW-0464">Manganese</keyword>
<evidence type="ECO:0000313" key="10">
    <source>
        <dbReference type="Proteomes" id="UP000465609"/>
    </source>
</evidence>
<proteinExistence type="inferred from homology"/>
<dbReference type="InterPro" id="IPR039763">
    <property type="entry name" value="ARMT1"/>
</dbReference>
<reference evidence="9 10" key="1">
    <citation type="journal article" date="2019" name="Emerg. Microbes Infect.">
        <title>Comprehensive subspecies identification of 175 nontuberculous mycobacteria species based on 7547 genomic profiles.</title>
        <authorList>
            <person name="Matsumoto Y."/>
            <person name="Kinjo T."/>
            <person name="Motooka D."/>
            <person name="Nabeya D."/>
            <person name="Jung N."/>
            <person name="Uechi K."/>
            <person name="Horii T."/>
            <person name="Iida T."/>
            <person name="Fujita J."/>
            <person name="Nakamura S."/>
        </authorList>
    </citation>
    <scope>NUCLEOTIDE SEQUENCE [LARGE SCALE GENOMIC DNA]</scope>
    <source>
        <strain evidence="9 10">JCM 15296</strain>
    </source>
</reference>
<name>A0ABN5YS10_9MYCO</name>
<keyword evidence="4" id="KW-0479">Metal-binding</keyword>
<dbReference type="PANTHER" id="PTHR12260:SF6">
    <property type="entry name" value="DAMAGE-CONTROL PHOSPHATASE ARMT1"/>
    <property type="match status" value="1"/>
</dbReference>
<dbReference type="Pfam" id="PF01937">
    <property type="entry name" value="ARMT1-like_dom"/>
    <property type="match status" value="1"/>
</dbReference>
<dbReference type="Gene3D" id="3.40.50.10880">
    <property type="entry name" value="Uncharacterised protein PF01937, DUF89, domain 3"/>
    <property type="match status" value="1"/>
</dbReference>
<feature type="domain" description="Damage-control phosphatase ARMT1-like metal-binding" evidence="8">
    <location>
        <begin position="32"/>
        <end position="376"/>
    </location>
</feature>
<comment type="catalytic activity">
    <reaction evidence="7">
        <text>beta-D-fructose 6-phosphate = dihydroxyacetone + D-glyceraldehyde 3-phosphate</text>
        <dbReference type="Rhea" id="RHEA:28002"/>
        <dbReference type="ChEBI" id="CHEBI:16016"/>
        <dbReference type="ChEBI" id="CHEBI:57634"/>
        <dbReference type="ChEBI" id="CHEBI:59776"/>
    </reaction>
</comment>
<keyword evidence="5" id="KW-0378">Hydrolase</keyword>
<evidence type="ECO:0000256" key="7">
    <source>
        <dbReference type="ARBA" id="ARBA00048809"/>
    </source>
</evidence>
<evidence type="ECO:0000256" key="1">
    <source>
        <dbReference type="ARBA" id="ARBA00001326"/>
    </source>
</evidence>
<dbReference type="Proteomes" id="UP000465609">
    <property type="component" value="Chromosome"/>
</dbReference>
<evidence type="ECO:0000256" key="5">
    <source>
        <dbReference type="ARBA" id="ARBA00022801"/>
    </source>
</evidence>
<evidence type="ECO:0000313" key="9">
    <source>
        <dbReference type="EMBL" id="BBX83029.1"/>
    </source>
</evidence>
<dbReference type="EMBL" id="AP022577">
    <property type="protein sequence ID" value="BBX83029.1"/>
    <property type="molecule type" value="Genomic_DNA"/>
</dbReference>
<dbReference type="InterPro" id="IPR002791">
    <property type="entry name" value="ARMT1-like_metal-bd"/>
</dbReference>
<evidence type="ECO:0000256" key="4">
    <source>
        <dbReference type="ARBA" id="ARBA00022723"/>
    </source>
</evidence>
<comment type="cofactor">
    <cofactor evidence="2">
        <name>Mn(2+)</name>
        <dbReference type="ChEBI" id="CHEBI:29035"/>
    </cofactor>
</comment>
<dbReference type="PANTHER" id="PTHR12260">
    <property type="entry name" value="DAMAGE-CONTROL PHOSPHATASE ARMT1"/>
    <property type="match status" value="1"/>
</dbReference>
<comment type="similarity">
    <text evidence="3">Belongs to the damage-control phosphatase family. Sugar phosphate phosphatase III subfamily.</text>
</comment>
<evidence type="ECO:0000256" key="6">
    <source>
        <dbReference type="ARBA" id="ARBA00023211"/>
    </source>
</evidence>
<accession>A0ABN5YS10</accession>
<evidence type="ECO:0000256" key="3">
    <source>
        <dbReference type="ARBA" id="ARBA00009519"/>
    </source>
</evidence>
<protein>
    <recommendedName>
        <fullName evidence="8">Damage-control phosphatase ARMT1-like metal-binding domain-containing protein</fullName>
    </recommendedName>
</protein>
<dbReference type="SUPFAM" id="SSF111321">
    <property type="entry name" value="AF1104-like"/>
    <property type="match status" value="1"/>
</dbReference>